<name>A0A9X5E7E4_9CYAN</name>
<evidence type="ECO:0000313" key="1">
    <source>
        <dbReference type="EMBL" id="NHC35584.1"/>
    </source>
</evidence>
<evidence type="ECO:0000313" key="2">
    <source>
        <dbReference type="Proteomes" id="UP000031532"/>
    </source>
</evidence>
<proteinExistence type="predicted"/>
<organism evidence="1 2">
    <name type="scientific">Scytonema millei VB511283</name>
    <dbReference type="NCBI Taxonomy" id="1245923"/>
    <lineage>
        <taxon>Bacteria</taxon>
        <taxon>Bacillati</taxon>
        <taxon>Cyanobacteriota</taxon>
        <taxon>Cyanophyceae</taxon>
        <taxon>Nostocales</taxon>
        <taxon>Scytonemataceae</taxon>
        <taxon>Scytonema</taxon>
    </lineage>
</organism>
<dbReference type="EMBL" id="JTJC03000003">
    <property type="protein sequence ID" value="NHC35584.1"/>
    <property type="molecule type" value="Genomic_DNA"/>
</dbReference>
<sequence length="101" mass="12872">MDSGWKHKTKFPLRLYLKQLFFGSLDKVILSPTAFWYTYQIELLEKCWLQDISQQLEDYLYDRWDFFLIENHWNFYWMYQVERCWERDCIDFLENCWLQEE</sequence>
<reference evidence="1 2" key="1">
    <citation type="journal article" date="2015" name="Genome Announc.">
        <title>Draft Genome Sequence of the Terrestrial Cyanobacterium Scytonema millei VB511283, Isolated from Eastern India.</title>
        <authorList>
            <person name="Sen D."/>
            <person name="Chandrababunaidu M.M."/>
            <person name="Singh D."/>
            <person name="Sanghi N."/>
            <person name="Ghorai A."/>
            <person name="Mishra G.P."/>
            <person name="Madduluri M."/>
            <person name="Adhikary S.P."/>
            <person name="Tripathy S."/>
        </authorList>
    </citation>
    <scope>NUCLEOTIDE SEQUENCE [LARGE SCALE GENOMIC DNA]</scope>
    <source>
        <strain evidence="1 2">VB511283</strain>
    </source>
</reference>
<keyword evidence="2" id="KW-1185">Reference proteome</keyword>
<dbReference type="RefSeq" id="WP_039713426.1">
    <property type="nucleotide sequence ID" value="NZ_JTJC03000003.1"/>
</dbReference>
<accession>A0A9X5E7E4</accession>
<dbReference type="OrthoDB" id="573720at2"/>
<protein>
    <submittedName>
        <fullName evidence="1">Uncharacterized protein</fullName>
    </submittedName>
</protein>
<comment type="caution">
    <text evidence="1">The sequence shown here is derived from an EMBL/GenBank/DDBJ whole genome shotgun (WGS) entry which is preliminary data.</text>
</comment>
<gene>
    <name evidence="1" type="ORF">QH73_0013080</name>
</gene>
<dbReference type="AlphaFoldDB" id="A0A9X5E7E4"/>
<dbReference type="Proteomes" id="UP000031532">
    <property type="component" value="Unassembled WGS sequence"/>
</dbReference>